<comment type="caution">
    <text evidence="1">The sequence shown here is derived from an EMBL/GenBank/DDBJ whole genome shotgun (WGS) entry which is preliminary data.</text>
</comment>
<dbReference type="EMBL" id="BMAV01022471">
    <property type="protein sequence ID" value="GFY77449.1"/>
    <property type="molecule type" value="Genomic_DNA"/>
</dbReference>
<keyword evidence="2" id="KW-1185">Reference proteome</keyword>
<proteinExistence type="predicted"/>
<evidence type="ECO:0000313" key="1">
    <source>
        <dbReference type="EMBL" id="GFY77449.1"/>
    </source>
</evidence>
<dbReference type="AlphaFoldDB" id="A0A8X7CLI9"/>
<gene>
    <name evidence="1" type="ORF">TNIN_302311</name>
</gene>
<organism evidence="1 2">
    <name type="scientific">Trichonephila inaurata madagascariensis</name>
    <dbReference type="NCBI Taxonomy" id="2747483"/>
    <lineage>
        <taxon>Eukaryota</taxon>
        <taxon>Metazoa</taxon>
        <taxon>Ecdysozoa</taxon>
        <taxon>Arthropoda</taxon>
        <taxon>Chelicerata</taxon>
        <taxon>Arachnida</taxon>
        <taxon>Araneae</taxon>
        <taxon>Araneomorphae</taxon>
        <taxon>Entelegynae</taxon>
        <taxon>Araneoidea</taxon>
        <taxon>Nephilidae</taxon>
        <taxon>Trichonephila</taxon>
        <taxon>Trichonephila inaurata</taxon>
    </lineage>
</organism>
<evidence type="ECO:0000313" key="2">
    <source>
        <dbReference type="Proteomes" id="UP000886998"/>
    </source>
</evidence>
<accession>A0A8X7CLI9</accession>
<dbReference type="Proteomes" id="UP000886998">
    <property type="component" value="Unassembled WGS sequence"/>
</dbReference>
<name>A0A8X7CLI9_9ARAC</name>
<sequence length="159" mass="17463">MRFAFIDLQHPKRGTNKSIGSKNGSYATRLSAVTLVDPSEVLLCFGQLEFLVSTLELFLAFHLFTDLDLTTITLPWIHPLAGISVEFPFLTLQSSIALFVTNREILLLCGRLDCFPPTADTQDSSETSTSLTQKGVVFLPCLPAHWHHQAPIGLHSPGG</sequence>
<protein>
    <submittedName>
        <fullName evidence="1">Uncharacterized protein</fullName>
    </submittedName>
</protein>
<reference evidence="1" key="1">
    <citation type="submission" date="2020-08" db="EMBL/GenBank/DDBJ databases">
        <title>Multicomponent nature underlies the extraordinary mechanical properties of spider dragline silk.</title>
        <authorList>
            <person name="Kono N."/>
            <person name="Nakamura H."/>
            <person name="Mori M."/>
            <person name="Yoshida Y."/>
            <person name="Ohtoshi R."/>
            <person name="Malay A.D."/>
            <person name="Moran D.A.P."/>
            <person name="Tomita M."/>
            <person name="Numata K."/>
            <person name="Arakawa K."/>
        </authorList>
    </citation>
    <scope>NUCLEOTIDE SEQUENCE</scope>
</reference>